<proteinExistence type="predicted"/>
<keyword evidence="3" id="KW-1133">Transmembrane helix</keyword>
<comment type="subcellular location">
    <subcellularLocation>
        <location evidence="1">Membrane</location>
    </subcellularLocation>
</comment>
<evidence type="ECO:0000313" key="4">
    <source>
        <dbReference type="EMBL" id="ORW24779.1"/>
    </source>
</evidence>
<dbReference type="GO" id="GO:0016020">
    <property type="term" value="C:membrane"/>
    <property type="evidence" value="ECO:0007669"/>
    <property type="project" value="UniProtKB-SubCell"/>
</dbReference>
<keyword evidence="2 3" id="KW-0472">Membrane</keyword>
<evidence type="ECO:0000256" key="2">
    <source>
        <dbReference type="ARBA" id="ARBA00023136"/>
    </source>
</evidence>
<evidence type="ECO:0000256" key="3">
    <source>
        <dbReference type="SAM" id="Phobius"/>
    </source>
</evidence>
<dbReference type="PANTHER" id="PTHR37042:SF4">
    <property type="entry name" value="OUTER MEMBRANE PROTEIN RV1973"/>
    <property type="match status" value="1"/>
</dbReference>
<comment type="caution">
    <text evidence="4">The sequence shown here is derived from an EMBL/GenBank/DDBJ whole genome shotgun (WGS) entry which is preliminary data.</text>
</comment>
<feature type="transmembrane region" description="Helical" evidence="3">
    <location>
        <begin position="18"/>
        <end position="38"/>
    </location>
</feature>
<dbReference type="STRING" id="244292.ABW17_24140"/>
<accession>A0A0F5N5X6</accession>
<name>A0A0F5N5X6_9MYCO</name>
<protein>
    <submittedName>
        <fullName evidence="4">Mammalian cell entry protein</fullName>
    </submittedName>
</protein>
<organism evidence="4 5">
    <name type="scientific">Mycobacterium nebraskense</name>
    <dbReference type="NCBI Taxonomy" id="244292"/>
    <lineage>
        <taxon>Bacteria</taxon>
        <taxon>Bacillati</taxon>
        <taxon>Actinomycetota</taxon>
        <taxon>Actinomycetes</taxon>
        <taxon>Mycobacteriales</taxon>
        <taxon>Mycobacteriaceae</taxon>
        <taxon>Mycobacterium</taxon>
    </lineage>
</organism>
<dbReference type="Proteomes" id="UP000193781">
    <property type="component" value="Unassembled WGS sequence"/>
</dbReference>
<gene>
    <name evidence="4" type="ORF">AWC17_03070</name>
</gene>
<dbReference type="PANTHER" id="PTHR37042">
    <property type="entry name" value="OUTER MEMBRANE PROTEIN RV1973"/>
    <property type="match status" value="1"/>
</dbReference>
<evidence type="ECO:0000256" key="1">
    <source>
        <dbReference type="ARBA" id="ARBA00004370"/>
    </source>
</evidence>
<sequence>MVSGPPTRARKTAPARRAILFGLVVIVALATLLCWLGFRVHQSQQVQTQRSQLLQVARQGALNLTTIDWRHADADVRRILDSATGEFYNDFSKRSTPFIEVLQQAKATTVGTITEAGLESQTPDTAQALVAVSVQTSNAGEADPVPRVWRMRITVQKVGDQVKVCNVGFVQ</sequence>
<dbReference type="AlphaFoldDB" id="A0A0F5N5X6"/>
<keyword evidence="3" id="KW-0812">Transmembrane</keyword>
<dbReference type="EMBL" id="LQPH01000108">
    <property type="protein sequence ID" value="ORW24779.1"/>
    <property type="molecule type" value="Genomic_DNA"/>
</dbReference>
<evidence type="ECO:0000313" key="5">
    <source>
        <dbReference type="Proteomes" id="UP000193781"/>
    </source>
</evidence>
<keyword evidence="5" id="KW-1185">Reference proteome</keyword>
<reference evidence="4 5" key="1">
    <citation type="submission" date="2016-01" db="EMBL/GenBank/DDBJ databases">
        <title>The new phylogeny of the genus Mycobacterium.</title>
        <authorList>
            <person name="Tarcisio F."/>
            <person name="Conor M."/>
            <person name="Antonella G."/>
            <person name="Elisabetta G."/>
            <person name="Giulia F.S."/>
            <person name="Sara T."/>
            <person name="Anna F."/>
            <person name="Clotilde B."/>
            <person name="Roberto B."/>
            <person name="Veronica D.S."/>
            <person name="Fabio R."/>
            <person name="Monica P."/>
            <person name="Olivier J."/>
            <person name="Enrico T."/>
            <person name="Nicola S."/>
        </authorList>
    </citation>
    <scope>NUCLEOTIDE SEQUENCE [LARGE SCALE GENOMIC DNA]</scope>
    <source>
        <strain evidence="4 5">DSM 44803</strain>
    </source>
</reference>